<organism evidence="2 3">
    <name type="scientific">Variovorax robiniae</name>
    <dbReference type="NCBI Taxonomy" id="1836199"/>
    <lineage>
        <taxon>Bacteria</taxon>
        <taxon>Pseudomonadati</taxon>
        <taxon>Pseudomonadota</taxon>
        <taxon>Betaproteobacteria</taxon>
        <taxon>Burkholderiales</taxon>
        <taxon>Comamonadaceae</taxon>
        <taxon>Variovorax</taxon>
    </lineage>
</organism>
<dbReference type="Proteomes" id="UP001367030">
    <property type="component" value="Unassembled WGS sequence"/>
</dbReference>
<feature type="transmembrane region" description="Helical" evidence="1">
    <location>
        <begin position="585"/>
        <end position="606"/>
    </location>
</feature>
<keyword evidence="1" id="KW-0472">Membrane</keyword>
<gene>
    <name evidence="2" type="ORF">WKW79_04100</name>
</gene>
<protein>
    <recommendedName>
        <fullName evidence="4">EF-hand domain-containing protein</fullName>
    </recommendedName>
</protein>
<sequence>MENEETTALVAGDERVRPSHTHEFKFFRAGGVDQVLIRNGTDIANIRQLDQKLWVALACPTRGVEFDARTLDFIDTDQDGRIRPPELIEACEWACAQLRDPDELMEGADSIALSAFSEPATEDLPLSDEARRVLDVLQKNDANVITLDEVLQRSDTLAAMRFNGDGIVTPDTADEEPVRRTLQWIAETQGSVKDCNGHDGVDRAHAEAFFAEVEAMRLWQAGDDGEGCHDGRVLQAAEAVDVVREKVDDFFARCRVAAYDVQAVTALNASPEAYEALAAEELTLDNQRIAALPLATIAPGRTLPLRAGVNPAWAQALATLQQDAVAPLLGAADQIDEHGWNELLRRVASCRAWLAAKPQSQLSELDSVTINALTTMQAPVMALIGQDEEAGPHNARLRDLEKLLRLKRDLLRLLENFVSFKAFYRREGAIFQAGTLYLDSRSCDLTVRVDDIKQHAVLAGLAKTCLAYCECRRGEDKMSIVAAFTAGDVDFLFAGRNGVFYDRQGRDWDATITRLIENPTSVMQAFFSPYKKFVRVIEEQVAKRAAASEADAQGTLSSLASGLAKADKPAPAGATTVRPSGRIDVGTVAAMGVALGSISAVLVALFSKFIDLGQWIPMAIAGVVIAISGPSMLIAWLKLRQRSLGPLLDASGWAINGRMKVNVRLGASLSQTARIPRDATRLLRDPYAGRPGLAGPLTALGVLSAVAVVVWKLDLLHMF</sequence>
<feature type="transmembrane region" description="Helical" evidence="1">
    <location>
        <begin position="618"/>
        <end position="637"/>
    </location>
</feature>
<name>A0ABU8X1N8_9BURK</name>
<evidence type="ECO:0000313" key="3">
    <source>
        <dbReference type="Proteomes" id="UP001367030"/>
    </source>
</evidence>
<evidence type="ECO:0008006" key="4">
    <source>
        <dbReference type="Google" id="ProtNLM"/>
    </source>
</evidence>
<proteinExistence type="predicted"/>
<evidence type="ECO:0000256" key="1">
    <source>
        <dbReference type="SAM" id="Phobius"/>
    </source>
</evidence>
<keyword evidence="3" id="KW-1185">Reference proteome</keyword>
<dbReference type="EMBL" id="JBBKZS010000001">
    <property type="protein sequence ID" value="MEJ8853735.1"/>
    <property type="molecule type" value="Genomic_DNA"/>
</dbReference>
<keyword evidence="1" id="KW-0812">Transmembrane</keyword>
<keyword evidence="1" id="KW-1133">Transmembrane helix</keyword>
<dbReference type="RefSeq" id="WP_340333812.1">
    <property type="nucleotide sequence ID" value="NZ_JBBKZS010000001.1"/>
</dbReference>
<evidence type="ECO:0000313" key="2">
    <source>
        <dbReference type="EMBL" id="MEJ8853735.1"/>
    </source>
</evidence>
<accession>A0ABU8X1N8</accession>
<feature type="transmembrane region" description="Helical" evidence="1">
    <location>
        <begin position="693"/>
        <end position="713"/>
    </location>
</feature>
<comment type="caution">
    <text evidence="2">The sequence shown here is derived from an EMBL/GenBank/DDBJ whole genome shotgun (WGS) entry which is preliminary data.</text>
</comment>
<reference evidence="2 3" key="1">
    <citation type="submission" date="2024-03" db="EMBL/GenBank/DDBJ databases">
        <title>Novel species of the genus Variovorax.</title>
        <authorList>
            <person name="Liu Q."/>
            <person name="Xin Y.-H."/>
        </authorList>
    </citation>
    <scope>NUCLEOTIDE SEQUENCE [LARGE SCALE GENOMIC DNA]</scope>
    <source>
        <strain evidence="2 3">KACC 18901</strain>
    </source>
</reference>